<dbReference type="PANTHER" id="PTHR13622:SF8">
    <property type="entry name" value="THIAMIN PYROPHOSPHOKINASE 1"/>
    <property type="match status" value="1"/>
</dbReference>
<organism evidence="6 7">
    <name type="scientific">Frankliniella fusca</name>
    <dbReference type="NCBI Taxonomy" id="407009"/>
    <lineage>
        <taxon>Eukaryota</taxon>
        <taxon>Metazoa</taxon>
        <taxon>Ecdysozoa</taxon>
        <taxon>Arthropoda</taxon>
        <taxon>Hexapoda</taxon>
        <taxon>Insecta</taxon>
        <taxon>Pterygota</taxon>
        <taxon>Neoptera</taxon>
        <taxon>Paraneoptera</taxon>
        <taxon>Thysanoptera</taxon>
        <taxon>Terebrantia</taxon>
        <taxon>Thripoidea</taxon>
        <taxon>Thripidae</taxon>
        <taxon>Frankliniella</taxon>
    </lineage>
</organism>
<evidence type="ECO:0000256" key="1">
    <source>
        <dbReference type="ARBA" id="ARBA00022679"/>
    </source>
</evidence>
<dbReference type="InterPro" id="IPR007373">
    <property type="entry name" value="Thiamin_PyroPKinase_B1-bd"/>
</dbReference>
<dbReference type="PANTHER" id="PTHR13622">
    <property type="entry name" value="THIAMIN PYROPHOSPHOKINASE"/>
    <property type="match status" value="1"/>
</dbReference>
<keyword evidence="4" id="KW-0067">ATP-binding</keyword>
<keyword evidence="1" id="KW-0808">Transferase</keyword>
<dbReference type="Proteomes" id="UP001219518">
    <property type="component" value="Unassembled WGS sequence"/>
</dbReference>
<evidence type="ECO:0000256" key="4">
    <source>
        <dbReference type="ARBA" id="ARBA00022840"/>
    </source>
</evidence>
<dbReference type="AlphaFoldDB" id="A0AAE1L693"/>
<accession>A0AAE1L693</accession>
<keyword evidence="7" id="KW-1185">Reference proteome</keyword>
<dbReference type="GO" id="GO:0016301">
    <property type="term" value="F:kinase activity"/>
    <property type="evidence" value="ECO:0007669"/>
    <property type="project" value="UniProtKB-KW"/>
</dbReference>
<dbReference type="GO" id="GO:0004788">
    <property type="term" value="F:thiamine diphosphokinase activity"/>
    <property type="evidence" value="ECO:0007669"/>
    <property type="project" value="InterPro"/>
</dbReference>
<keyword evidence="3" id="KW-0418">Kinase</keyword>
<evidence type="ECO:0000259" key="5">
    <source>
        <dbReference type="SMART" id="SM00983"/>
    </source>
</evidence>
<keyword evidence="2" id="KW-0547">Nucleotide-binding</keyword>
<dbReference type="InterPro" id="IPR007371">
    <property type="entry name" value="TPK_catalytic"/>
</dbReference>
<dbReference type="CDD" id="cd07995">
    <property type="entry name" value="TPK"/>
    <property type="match status" value="1"/>
</dbReference>
<evidence type="ECO:0000256" key="2">
    <source>
        <dbReference type="ARBA" id="ARBA00022741"/>
    </source>
</evidence>
<sequence>MADIVSWEPLSFLGSDFIEPFTLVILNQPISIKREVMVHLWNNAIFSAAYRITVDGGTDRWFDWLEASGACGLSNLGLPDLVTGDFDSIRPDTLLTLKEKSVCLEGTPDQDFTDFSKAVQCAKEKQAPNFIIAVCEVSGRLDQILSQLNTLHSHEECIVLLSSCSATWVLRPGTHKIYVSGLKNRGILSHDRWIGLIPVGAPSIVTTSGLKWNLENAEMKFGGLISSSNTYSDDPVIKIKTDQPLIWSMGINISDSKEMKNQLNVTS</sequence>
<gene>
    <name evidence="6" type="ORF">KUF71_018561</name>
</gene>
<dbReference type="Gene3D" id="3.40.50.10240">
    <property type="entry name" value="Thiamin pyrophosphokinase, catalytic domain"/>
    <property type="match status" value="1"/>
</dbReference>
<name>A0AAE1L693_9NEOP</name>
<dbReference type="SUPFAM" id="SSF63862">
    <property type="entry name" value="Thiamin pyrophosphokinase, substrate-binding domain"/>
    <property type="match status" value="1"/>
</dbReference>
<comment type="caution">
    <text evidence="6">The sequence shown here is derived from an EMBL/GenBank/DDBJ whole genome shotgun (WGS) entry which is preliminary data.</text>
</comment>
<dbReference type="GO" id="GO:0006772">
    <property type="term" value="P:thiamine metabolic process"/>
    <property type="evidence" value="ECO:0007669"/>
    <property type="project" value="InterPro"/>
</dbReference>
<dbReference type="GO" id="GO:0030975">
    <property type="term" value="F:thiamine binding"/>
    <property type="evidence" value="ECO:0007669"/>
    <property type="project" value="InterPro"/>
</dbReference>
<dbReference type="EMBL" id="JAHWGI010000026">
    <property type="protein sequence ID" value="KAK3907925.1"/>
    <property type="molecule type" value="Genomic_DNA"/>
</dbReference>
<proteinExistence type="predicted"/>
<dbReference type="SMART" id="SM00983">
    <property type="entry name" value="TPK_B1_binding"/>
    <property type="match status" value="1"/>
</dbReference>
<evidence type="ECO:0000313" key="7">
    <source>
        <dbReference type="Proteomes" id="UP001219518"/>
    </source>
</evidence>
<dbReference type="Pfam" id="PF04265">
    <property type="entry name" value="TPK_B1_binding"/>
    <property type="match status" value="1"/>
</dbReference>
<reference evidence="6" key="2">
    <citation type="journal article" date="2023" name="BMC Genomics">
        <title>Pest status, molecular evolution, and epigenetic factors derived from the genome assembly of Frankliniella fusca, a thysanopteran phytovirus vector.</title>
        <authorList>
            <person name="Catto M.A."/>
            <person name="Labadie P.E."/>
            <person name="Jacobson A.L."/>
            <person name="Kennedy G.G."/>
            <person name="Srinivasan R."/>
            <person name="Hunt B.G."/>
        </authorList>
    </citation>
    <scope>NUCLEOTIDE SEQUENCE</scope>
    <source>
        <strain evidence="6">PL_HMW_Pooled</strain>
    </source>
</reference>
<dbReference type="Gene3D" id="2.60.120.320">
    <property type="entry name" value="Thiamin pyrophosphokinase, thiamin-binding domain"/>
    <property type="match status" value="1"/>
</dbReference>
<dbReference type="FunFam" id="2.60.120.320:FF:000001">
    <property type="entry name" value="Thiamine pyrophosphokinase"/>
    <property type="match status" value="1"/>
</dbReference>
<dbReference type="GO" id="GO:0005524">
    <property type="term" value="F:ATP binding"/>
    <property type="evidence" value="ECO:0007669"/>
    <property type="project" value="UniProtKB-KW"/>
</dbReference>
<dbReference type="NCBIfam" id="TIGR01378">
    <property type="entry name" value="thi_PPkinase"/>
    <property type="match status" value="1"/>
</dbReference>
<dbReference type="GO" id="GO:0009229">
    <property type="term" value="P:thiamine diphosphate biosynthetic process"/>
    <property type="evidence" value="ECO:0007669"/>
    <property type="project" value="InterPro"/>
</dbReference>
<dbReference type="InterPro" id="IPR006282">
    <property type="entry name" value="Thi_PPkinase"/>
</dbReference>
<dbReference type="SUPFAM" id="SSF63999">
    <property type="entry name" value="Thiamin pyrophosphokinase, catalytic domain"/>
    <property type="match status" value="1"/>
</dbReference>
<dbReference type="InterPro" id="IPR036759">
    <property type="entry name" value="TPK_catalytic_sf"/>
</dbReference>
<evidence type="ECO:0000313" key="6">
    <source>
        <dbReference type="EMBL" id="KAK3907925.1"/>
    </source>
</evidence>
<protein>
    <submittedName>
        <fullName evidence="6">Thiamine pyrophosphokinase 1</fullName>
    </submittedName>
</protein>
<feature type="domain" description="Thiamin pyrophosphokinase thiamin-binding" evidence="5">
    <location>
        <begin position="173"/>
        <end position="245"/>
    </location>
</feature>
<reference evidence="6" key="1">
    <citation type="submission" date="2021-07" db="EMBL/GenBank/DDBJ databases">
        <authorList>
            <person name="Catto M.A."/>
            <person name="Jacobson A."/>
            <person name="Kennedy G."/>
            <person name="Labadie P."/>
            <person name="Hunt B.G."/>
            <person name="Srinivasan R."/>
        </authorList>
    </citation>
    <scope>NUCLEOTIDE SEQUENCE</scope>
    <source>
        <strain evidence="6">PL_HMW_Pooled</strain>
        <tissue evidence="6">Head</tissue>
    </source>
</reference>
<evidence type="ECO:0000256" key="3">
    <source>
        <dbReference type="ARBA" id="ARBA00022777"/>
    </source>
</evidence>
<dbReference type="InterPro" id="IPR036371">
    <property type="entry name" value="TPK_B1-bd_sf"/>
</dbReference>
<dbReference type="Pfam" id="PF04263">
    <property type="entry name" value="TPK_catalytic"/>
    <property type="match status" value="1"/>
</dbReference>